<name>A0A816WKM3_9BILA</name>
<reference evidence="2" key="1">
    <citation type="submission" date="2021-02" db="EMBL/GenBank/DDBJ databases">
        <authorList>
            <person name="Nowell W R."/>
        </authorList>
    </citation>
    <scope>NUCLEOTIDE SEQUENCE</scope>
</reference>
<dbReference type="AlphaFoldDB" id="A0A816WKM3"/>
<accession>A0A816WKM3</accession>
<sequence>MSSQGLCRLNNATNLVFTSLGDNLNVLRLDDDDSDDDEDVHE</sequence>
<proteinExistence type="predicted"/>
<dbReference type="Proteomes" id="UP000663887">
    <property type="component" value="Unassembled WGS sequence"/>
</dbReference>
<comment type="caution">
    <text evidence="2">The sequence shown here is derived from an EMBL/GenBank/DDBJ whole genome shotgun (WGS) entry which is preliminary data.</text>
</comment>
<gene>
    <name evidence="2" type="ORF">WKI299_LOCUS25783</name>
    <name evidence="1" type="ORF">XDN619_LOCUS2663</name>
</gene>
<evidence type="ECO:0000313" key="2">
    <source>
        <dbReference type="EMBL" id="CAF2128096.1"/>
    </source>
</evidence>
<feature type="non-terminal residue" evidence="2">
    <location>
        <position position="42"/>
    </location>
</feature>
<dbReference type="EMBL" id="CAJNRG010000247">
    <property type="protein sequence ID" value="CAF1987134.1"/>
    <property type="molecule type" value="Genomic_DNA"/>
</dbReference>
<dbReference type="EMBL" id="CAJNRF010011075">
    <property type="protein sequence ID" value="CAF2128096.1"/>
    <property type="molecule type" value="Genomic_DNA"/>
</dbReference>
<protein>
    <submittedName>
        <fullName evidence="2">Uncharacterized protein</fullName>
    </submittedName>
</protein>
<organism evidence="2 3">
    <name type="scientific">Rotaria magnacalcarata</name>
    <dbReference type="NCBI Taxonomy" id="392030"/>
    <lineage>
        <taxon>Eukaryota</taxon>
        <taxon>Metazoa</taxon>
        <taxon>Spiralia</taxon>
        <taxon>Gnathifera</taxon>
        <taxon>Rotifera</taxon>
        <taxon>Eurotatoria</taxon>
        <taxon>Bdelloidea</taxon>
        <taxon>Philodinida</taxon>
        <taxon>Philodinidae</taxon>
        <taxon>Rotaria</taxon>
    </lineage>
</organism>
<evidence type="ECO:0000313" key="1">
    <source>
        <dbReference type="EMBL" id="CAF1987134.1"/>
    </source>
</evidence>
<evidence type="ECO:0000313" key="3">
    <source>
        <dbReference type="Proteomes" id="UP000663856"/>
    </source>
</evidence>
<dbReference type="Proteomes" id="UP000663856">
    <property type="component" value="Unassembled WGS sequence"/>
</dbReference>